<dbReference type="PROSITE" id="PS50104">
    <property type="entry name" value="TIR"/>
    <property type="match status" value="1"/>
</dbReference>
<dbReference type="SUPFAM" id="SSF52540">
    <property type="entry name" value="P-loop containing nucleoside triphosphate hydrolases"/>
    <property type="match status" value="1"/>
</dbReference>
<keyword evidence="5" id="KW-0472">Membrane</keyword>
<dbReference type="InterPro" id="IPR036390">
    <property type="entry name" value="WH_DNA-bd_sf"/>
</dbReference>
<comment type="caution">
    <text evidence="7">The sequence shown here is derived from an EMBL/GenBank/DDBJ whole genome shotgun (WGS) entry which is preliminary data.</text>
</comment>
<dbReference type="InterPro" id="IPR044974">
    <property type="entry name" value="Disease_R_plants"/>
</dbReference>
<dbReference type="InterPro" id="IPR042197">
    <property type="entry name" value="Apaf_helical"/>
</dbReference>
<dbReference type="InterPro" id="IPR027417">
    <property type="entry name" value="P-loop_NTPase"/>
</dbReference>
<name>A0A6D2KWR3_9BRAS</name>
<accession>A0A6D2KWR3</accession>
<dbReference type="SUPFAM" id="SSF52200">
    <property type="entry name" value="Toll/Interleukin receptor TIR domain"/>
    <property type="match status" value="1"/>
</dbReference>
<evidence type="ECO:0000256" key="3">
    <source>
        <dbReference type="ARBA" id="ARBA00022821"/>
    </source>
</evidence>
<dbReference type="Proteomes" id="UP000467841">
    <property type="component" value="Unassembled WGS sequence"/>
</dbReference>
<keyword evidence="8" id="KW-1185">Reference proteome</keyword>
<dbReference type="InterPro" id="IPR058192">
    <property type="entry name" value="WHD_ROQ1-like"/>
</dbReference>
<keyword evidence="5" id="KW-1133">Transmembrane helix</keyword>
<dbReference type="EMBL" id="CACVBM020001651">
    <property type="protein sequence ID" value="CAA7056603.1"/>
    <property type="molecule type" value="Genomic_DNA"/>
</dbReference>
<keyword evidence="3" id="KW-0611">Plant defense</keyword>
<evidence type="ECO:0000256" key="5">
    <source>
        <dbReference type="SAM" id="Phobius"/>
    </source>
</evidence>
<dbReference type="Pfam" id="PF23282">
    <property type="entry name" value="WHD_ROQ1"/>
    <property type="match status" value="1"/>
</dbReference>
<dbReference type="InterPro" id="IPR035897">
    <property type="entry name" value="Toll_tir_struct_dom_sf"/>
</dbReference>
<dbReference type="InterPro" id="IPR032675">
    <property type="entry name" value="LRR_dom_sf"/>
</dbReference>
<keyword evidence="2" id="KW-0677">Repeat</keyword>
<protein>
    <recommendedName>
        <fullName evidence="6">TIR domain-containing protein</fullName>
    </recommendedName>
</protein>
<reference evidence="7" key="1">
    <citation type="submission" date="2020-01" db="EMBL/GenBank/DDBJ databases">
        <authorList>
            <person name="Mishra B."/>
        </authorList>
    </citation>
    <scope>NUCLEOTIDE SEQUENCE [LARGE SCALE GENOMIC DNA]</scope>
</reference>
<dbReference type="PANTHER" id="PTHR11017">
    <property type="entry name" value="LEUCINE-RICH REPEAT-CONTAINING PROTEIN"/>
    <property type="match status" value="1"/>
</dbReference>
<evidence type="ECO:0000256" key="2">
    <source>
        <dbReference type="ARBA" id="ARBA00022737"/>
    </source>
</evidence>
<evidence type="ECO:0000313" key="7">
    <source>
        <dbReference type="EMBL" id="CAA7056603.1"/>
    </source>
</evidence>
<organism evidence="7 8">
    <name type="scientific">Microthlaspi erraticum</name>
    <dbReference type="NCBI Taxonomy" id="1685480"/>
    <lineage>
        <taxon>Eukaryota</taxon>
        <taxon>Viridiplantae</taxon>
        <taxon>Streptophyta</taxon>
        <taxon>Embryophyta</taxon>
        <taxon>Tracheophyta</taxon>
        <taxon>Spermatophyta</taxon>
        <taxon>Magnoliopsida</taxon>
        <taxon>eudicotyledons</taxon>
        <taxon>Gunneridae</taxon>
        <taxon>Pentapetalae</taxon>
        <taxon>rosids</taxon>
        <taxon>malvids</taxon>
        <taxon>Brassicales</taxon>
        <taxon>Brassicaceae</taxon>
        <taxon>Coluteocarpeae</taxon>
        <taxon>Microthlaspi</taxon>
    </lineage>
</organism>
<dbReference type="Pfam" id="PF25013">
    <property type="entry name" value="LRR_Zer-1"/>
    <property type="match status" value="1"/>
</dbReference>
<dbReference type="InterPro" id="IPR000157">
    <property type="entry name" value="TIR_dom"/>
</dbReference>
<keyword evidence="4" id="KW-0520">NAD</keyword>
<dbReference type="Pfam" id="PF00931">
    <property type="entry name" value="NB-ARC"/>
    <property type="match status" value="1"/>
</dbReference>
<dbReference type="FunFam" id="3.40.50.10140:FF:000007">
    <property type="entry name" value="Disease resistance protein (TIR-NBS-LRR class)"/>
    <property type="match status" value="1"/>
</dbReference>
<proteinExistence type="predicted"/>
<keyword evidence="1" id="KW-0433">Leucine-rich repeat</keyword>
<dbReference type="SUPFAM" id="SSF52058">
    <property type="entry name" value="L domain-like"/>
    <property type="match status" value="1"/>
</dbReference>
<dbReference type="SMART" id="SM00255">
    <property type="entry name" value="TIR"/>
    <property type="match status" value="1"/>
</dbReference>
<gene>
    <name evidence="7" type="ORF">MERR_LOCUS43839</name>
</gene>
<evidence type="ECO:0000256" key="1">
    <source>
        <dbReference type="ARBA" id="ARBA00022614"/>
    </source>
</evidence>
<evidence type="ECO:0000313" key="8">
    <source>
        <dbReference type="Proteomes" id="UP000467841"/>
    </source>
</evidence>
<evidence type="ECO:0000259" key="6">
    <source>
        <dbReference type="PROSITE" id="PS50104"/>
    </source>
</evidence>
<dbReference type="Gene3D" id="1.10.8.430">
    <property type="entry name" value="Helical domain of apoptotic protease-activating factors"/>
    <property type="match status" value="1"/>
</dbReference>
<keyword evidence="5" id="KW-0812">Transmembrane</keyword>
<dbReference type="PANTHER" id="PTHR11017:SF388">
    <property type="entry name" value="TIR DOMAIN-CONTAINING PROTEIN"/>
    <property type="match status" value="1"/>
</dbReference>
<feature type="domain" description="TIR" evidence="6">
    <location>
        <begin position="11"/>
        <end position="175"/>
    </location>
</feature>
<evidence type="ECO:0000256" key="4">
    <source>
        <dbReference type="ARBA" id="ARBA00023027"/>
    </source>
</evidence>
<dbReference type="AlphaFoldDB" id="A0A6D2KWR3"/>
<sequence length="1098" mass="125738">MSSSPSTDRVFKYDVFLSFRGADTRKTVASHLYEALVKRGIRTFRDDRRIEKGESIREKLRGSIESSRFAIVIISKTYATTKWCLEELQLIMDLVSKREMGLIPVFYDVIPSDVRNLRHKFSLTEGEISEKAPEDILIWKKALMLIGDRQGIESSQCKNDAMMVGEIAGRISSRLNPMFPMDVEDMDGMEDYVERFKPLLDLDSESNEVRMIGIWGMGGIGKTSIAKYLYERHKHLFSTHHFFIEVVSSERNGIVELQEQLLSSVIDKEDDLKFWSPSKGATLIKSRLSNLKVFIVLDDVYHEDHLRFLAEKRSWFGHGSRIIITTQNKSLLKRYTKLYEVKCLDDDKALQLFQRFAFRGGKPLSRLHKHLSIQFCKLAQGLPLALQTFGNNLRNKSLRKWQDDLKSLEETPGEKIMKLLKIRYDRLEELEKTAFLHVACLFNGDPFLRVTKLLEQGDDVIQKLATKSLIDISSGGRISMHRLLEQTGRQIVRQDDPADQRILWHHEDIYQVLIDKAGTRKIQGVAYDVSKITDDDDLHIHIKWDVFKRMHNLSFLIYKQSRYLESRREDLIINKSLPVPRKLKLLHWDAYPYTTLPTGIRPEFLVELTLCYSKLITLWSKTEIPKLFKKLRKLDLTGSKDLEELPDLEEAEFLEELILEGCTSLKQIPKSICNLPSLHKLDVSNCDGLKKPSINITNSNSTVIRGRSLPVRSVRLQLHGTEPSAEESQHISLTNLSVKGNLEIKLISPGGYAEHLSYISHEELMTKLDFESPPYGCKSLDIMRFHGSKNPFKCKSFSGFPWLLELNLINLNIQKIPDDIHQMQALEKLDLSGNIFEMLPTTMSQLTKLKNLTLCNCRSLKELPELSQVERLTLSDCTKLRALIKIGGKRRYSLLELWLDNCKSIVSLSEELSHLTELRYLDLSRQDFKTLPTNITNLTSLVKLCLSYCNNLESLSGLPPSLRNLNAHGCKSLEASSLVVTHSFDLSHCPYWRQDSSKITRFPTGRRGKEVPVCACASFKGNTIASTAKQVITCSTSLISNHLQRLKSWLRVFARCVSVAGFVVLLVALAILLVGLVIWLVREIDSFYCQKSMRCYAN</sequence>
<dbReference type="SUPFAM" id="SSF46785">
    <property type="entry name" value="Winged helix' DNA-binding domain"/>
    <property type="match status" value="1"/>
</dbReference>
<dbReference type="Gene3D" id="3.40.50.10140">
    <property type="entry name" value="Toll/interleukin-1 receptor homology (TIR) domain"/>
    <property type="match status" value="1"/>
</dbReference>
<dbReference type="GO" id="GO:0006952">
    <property type="term" value="P:defense response"/>
    <property type="evidence" value="ECO:0007669"/>
    <property type="project" value="UniProtKB-KW"/>
</dbReference>
<dbReference type="GO" id="GO:0043531">
    <property type="term" value="F:ADP binding"/>
    <property type="evidence" value="ECO:0007669"/>
    <property type="project" value="InterPro"/>
</dbReference>
<dbReference type="Pfam" id="PF01582">
    <property type="entry name" value="TIR"/>
    <property type="match status" value="1"/>
</dbReference>
<feature type="transmembrane region" description="Helical" evidence="5">
    <location>
        <begin position="1059"/>
        <end position="1081"/>
    </location>
</feature>
<dbReference type="InterPro" id="IPR056845">
    <property type="entry name" value="LRR_Zer-1"/>
</dbReference>
<dbReference type="Gene3D" id="3.40.50.300">
    <property type="entry name" value="P-loop containing nucleotide triphosphate hydrolases"/>
    <property type="match status" value="1"/>
</dbReference>
<dbReference type="PRINTS" id="PR00364">
    <property type="entry name" value="DISEASERSIST"/>
</dbReference>
<dbReference type="GO" id="GO:0007165">
    <property type="term" value="P:signal transduction"/>
    <property type="evidence" value="ECO:0007669"/>
    <property type="project" value="InterPro"/>
</dbReference>
<dbReference type="InterPro" id="IPR002182">
    <property type="entry name" value="NB-ARC"/>
</dbReference>
<dbReference type="OrthoDB" id="283575at2759"/>
<dbReference type="Gene3D" id="3.80.10.10">
    <property type="entry name" value="Ribonuclease Inhibitor"/>
    <property type="match status" value="3"/>
</dbReference>